<protein>
    <submittedName>
        <fullName evidence="1">Uncharacterized protein</fullName>
    </submittedName>
</protein>
<dbReference type="AlphaFoldDB" id="A0A177BZQ2"/>
<dbReference type="InParanoid" id="A0A177BZQ2"/>
<evidence type="ECO:0000313" key="2">
    <source>
        <dbReference type="Proteomes" id="UP000077069"/>
    </source>
</evidence>
<accession>A0A177BZQ2</accession>
<organism evidence="1 2">
    <name type="scientific">Paraphaeosphaeria sporulosa</name>
    <dbReference type="NCBI Taxonomy" id="1460663"/>
    <lineage>
        <taxon>Eukaryota</taxon>
        <taxon>Fungi</taxon>
        <taxon>Dikarya</taxon>
        <taxon>Ascomycota</taxon>
        <taxon>Pezizomycotina</taxon>
        <taxon>Dothideomycetes</taxon>
        <taxon>Pleosporomycetidae</taxon>
        <taxon>Pleosporales</taxon>
        <taxon>Massarineae</taxon>
        <taxon>Didymosphaeriaceae</taxon>
        <taxon>Paraphaeosphaeria</taxon>
    </lineage>
</organism>
<gene>
    <name evidence="1" type="ORF">CC84DRAFT_1179967</name>
</gene>
<dbReference type="RefSeq" id="XP_018031218.1">
    <property type="nucleotide sequence ID" value="XM_018180450.1"/>
</dbReference>
<dbReference type="GeneID" id="28763936"/>
<dbReference type="Proteomes" id="UP000077069">
    <property type="component" value="Unassembled WGS sequence"/>
</dbReference>
<keyword evidence="2" id="KW-1185">Reference proteome</keyword>
<dbReference type="EMBL" id="KV441558">
    <property type="protein sequence ID" value="OAG00853.1"/>
    <property type="molecule type" value="Genomic_DNA"/>
</dbReference>
<sequence length="226" mass="26407">MREWQTHSPSPTGDKCYADCEVEELKEILDSLCPTNLDRHAYRDRLSCKRNCIYVDFYYKFVREKGDTYFKGHYQPDFSATRNDEHIYRVLATGISVYRNKDCTQGNQCVKGHDYPEIRRAAKNRMAERAEKGIQDSRTRDRRIRIAPGPCISNREAKRVRGVRAGTLGKGIGQGCEWLVLKMEWYHMWTKSPNWFRERQCNACRGGEFGRAADASREPFRYTPVS</sequence>
<reference evidence="1 2" key="1">
    <citation type="submission" date="2016-05" db="EMBL/GenBank/DDBJ databases">
        <title>Comparative analysis of secretome profiles of manganese(II)-oxidizing ascomycete fungi.</title>
        <authorList>
            <consortium name="DOE Joint Genome Institute"/>
            <person name="Zeiner C.A."/>
            <person name="Purvine S.O."/>
            <person name="Zink E.M."/>
            <person name="Wu S."/>
            <person name="Pasa-Tolic L."/>
            <person name="Chaput D.L."/>
            <person name="Haridas S."/>
            <person name="Grigoriev I.V."/>
            <person name="Santelli C.M."/>
            <person name="Hansel C.M."/>
        </authorList>
    </citation>
    <scope>NUCLEOTIDE SEQUENCE [LARGE SCALE GENOMIC DNA]</scope>
    <source>
        <strain evidence="1 2">AP3s5-JAC2a</strain>
    </source>
</reference>
<proteinExistence type="predicted"/>
<name>A0A177BZQ2_9PLEO</name>
<evidence type="ECO:0000313" key="1">
    <source>
        <dbReference type="EMBL" id="OAG00853.1"/>
    </source>
</evidence>